<reference evidence="2 3" key="1">
    <citation type="journal article" date="2019" name="Nat. Ecol. Evol.">
        <title>Megaphylogeny resolves global patterns of mushroom evolution.</title>
        <authorList>
            <person name="Varga T."/>
            <person name="Krizsan K."/>
            <person name="Foldi C."/>
            <person name="Dima B."/>
            <person name="Sanchez-Garcia M."/>
            <person name="Sanchez-Ramirez S."/>
            <person name="Szollosi G.J."/>
            <person name="Szarkandi J.G."/>
            <person name="Papp V."/>
            <person name="Albert L."/>
            <person name="Andreopoulos W."/>
            <person name="Angelini C."/>
            <person name="Antonin V."/>
            <person name="Barry K.W."/>
            <person name="Bougher N.L."/>
            <person name="Buchanan P."/>
            <person name="Buyck B."/>
            <person name="Bense V."/>
            <person name="Catcheside P."/>
            <person name="Chovatia M."/>
            <person name="Cooper J."/>
            <person name="Damon W."/>
            <person name="Desjardin D."/>
            <person name="Finy P."/>
            <person name="Geml J."/>
            <person name="Haridas S."/>
            <person name="Hughes K."/>
            <person name="Justo A."/>
            <person name="Karasinski D."/>
            <person name="Kautmanova I."/>
            <person name="Kiss B."/>
            <person name="Kocsube S."/>
            <person name="Kotiranta H."/>
            <person name="LaButti K.M."/>
            <person name="Lechner B.E."/>
            <person name="Liimatainen K."/>
            <person name="Lipzen A."/>
            <person name="Lukacs Z."/>
            <person name="Mihaltcheva S."/>
            <person name="Morgado L.N."/>
            <person name="Niskanen T."/>
            <person name="Noordeloos M.E."/>
            <person name="Ohm R.A."/>
            <person name="Ortiz-Santana B."/>
            <person name="Ovrebo C."/>
            <person name="Racz N."/>
            <person name="Riley R."/>
            <person name="Savchenko A."/>
            <person name="Shiryaev A."/>
            <person name="Soop K."/>
            <person name="Spirin V."/>
            <person name="Szebenyi C."/>
            <person name="Tomsovsky M."/>
            <person name="Tulloss R.E."/>
            <person name="Uehling J."/>
            <person name="Grigoriev I.V."/>
            <person name="Vagvolgyi C."/>
            <person name="Papp T."/>
            <person name="Martin F.M."/>
            <person name="Miettinen O."/>
            <person name="Hibbett D.S."/>
            <person name="Nagy L.G."/>
        </authorList>
    </citation>
    <scope>NUCLEOTIDE SEQUENCE [LARGE SCALE GENOMIC DNA]</scope>
    <source>
        <strain evidence="2 3">FP101781</strain>
    </source>
</reference>
<dbReference type="PROSITE" id="PS00018">
    <property type="entry name" value="EF_HAND_1"/>
    <property type="match status" value="1"/>
</dbReference>
<evidence type="ECO:0000256" key="1">
    <source>
        <dbReference type="SAM" id="MobiDB-lite"/>
    </source>
</evidence>
<comment type="caution">
    <text evidence="2">The sequence shown here is derived from an EMBL/GenBank/DDBJ whole genome shotgun (WGS) entry which is preliminary data.</text>
</comment>
<dbReference type="InterPro" id="IPR018247">
    <property type="entry name" value="EF_Hand_1_Ca_BS"/>
</dbReference>
<keyword evidence="3" id="KW-1185">Reference proteome</keyword>
<proteinExistence type="predicted"/>
<evidence type="ECO:0008006" key="4">
    <source>
        <dbReference type="Google" id="ProtNLM"/>
    </source>
</evidence>
<organism evidence="2 3">
    <name type="scientific">Coprinellus micaceus</name>
    <name type="common">Glistening ink-cap mushroom</name>
    <name type="synonym">Coprinus micaceus</name>
    <dbReference type="NCBI Taxonomy" id="71717"/>
    <lineage>
        <taxon>Eukaryota</taxon>
        <taxon>Fungi</taxon>
        <taxon>Dikarya</taxon>
        <taxon>Basidiomycota</taxon>
        <taxon>Agaricomycotina</taxon>
        <taxon>Agaricomycetes</taxon>
        <taxon>Agaricomycetidae</taxon>
        <taxon>Agaricales</taxon>
        <taxon>Agaricineae</taxon>
        <taxon>Psathyrellaceae</taxon>
        <taxon>Coprinellus</taxon>
    </lineage>
</organism>
<dbReference type="AlphaFoldDB" id="A0A4Y7T3F3"/>
<name>A0A4Y7T3F3_COPMI</name>
<dbReference type="EMBL" id="QPFP01000035">
    <property type="protein sequence ID" value="TEB28089.1"/>
    <property type="molecule type" value="Genomic_DNA"/>
</dbReference>
<evidence type="ECO:0000313" key="3">
    <source>
        <dbReference type="Proteomes" id="UP000298030"/>
    </source>
</evidence>
<accession>A0A4Y7T3F3</accession>
<feature type="region of interest" description="Disordered" evidence="1">
    <location>
        <begin position="1"/>
        <end position="22"/>
    </location>
</feature>
<feature type="region of interest" description="Disordered" evidence="1">
    <location>
        <begin position="421"/>
        <end position="458"/>
    </location>
</feature>
<evidence type="ECO:0000313" key="2">
    <source>
        <dbReference type="EMBL" id="TEB28089.1"/>
    </source>
</evidence>
<sequence length="1265" mass="142766">MMHRPASRSPLSASSEKFDLDGHGQSALSSSILSKEYPKSLVSKTEGALVPTNPLHAVHEFCEEHADLLELKCRDLLEVEGSKSIEEALQNVSETGKTVVKGLQALGQAHPFIGVAVGAFVLVITLDLTRRENDRKVIAVKMKMQELMVVFFELRHIQSPASRGQDGKSISERLLPLMQEIAGDIKGCGSACDAYLKKGFLMRTVKSGKYEQRLAEFGTVFDEHRKAVELALSLHVAIGIDSANEKLDVQQDTLATIERKLDMLALFRKLDTPREKDMQRFIESHGGAKACISSDEALEELIVRSGELSVARIAGKDNGRKSNDLPGIRKRLFKELQEDIDETFNRNMVLFERKLEMQNKQLTDALHEESSHIISTLLSGAHDRIIDPDLQKIWKDMGWKGSVKARHFVLALHDYYTDQLNRQQPPSASTQRFSLAPLKSPPPSRPTSARSPNPALRPRTDDRWALAYINAAYVQPILEAVDDDGTGFVSVKEVNTFVESRPEGWSLPNWIAFWAVGWQASISKYKNQIYGVVQTMFQVLEHVLPSNRRAIDEYLFHASFWRIELLLRSTRSIGWKVMADPDLARITEVYSGKEEERIEVNLKDVGYELDTPATVALVTGEGRIERYVFPLLYLLLKRHLRVMKLACQHVLDAEELASLNESLVSVLLTVDERIQNLEAVFKQTHLDVQGRFGNFAFGLFQLSCGDIRRIPSQNTLGTWVDEDENATMGKEELTLEAIQSSLKYISRDILKFGIQDEFNAVDYYEFEPHRLRGGVNPLQGNVVGPLLSPRRGGNDHIPYYASTFNFGGSTVRSRGGYDFQFAITDDDGGLCRTCSGHLSISTDTITASWSDRRKKGSPDEIDYASFTLRRTPPFLHRYRYAPHAYAEDPVRARWSFACNAVLHEVQAKMWSRRFFEEKFNDRKRFVKLSTRDMVVRMGLSPQQPLTMAERQELDFLRRDLDPSEARFYHALAAFEIQKLPWHPAWGCDWCERRITKCRILCLHCMSEDLSDNIDLCGVCMDRMPTKRGFSHDVSHPMIKVEQTLHDFHFARVVEGAKAALERAKGIFRNVEAVSAGDDMSDFVLMSPRSSRTSGGSGAVGDPSDPRELLACACCRKTVTTPCWACVSCARDTFVCHDCDHKRLPALPNGPSPKHSLSHPLVRIRDSSIVGQNATTEENLAALQQRLLNLEHKVADGLSAIDNKVEERLSRLEAKIEHRFSTFEANAEMRFDTLEALLKQVVAQTAALPSIYGEVVREHVQSYMRR</sequence>
<dbReference type="SUPFAM" id="SSF57850">
    <property type="entry name" value="RING/U-box"/>
    <property type="match status" value="1"/>
</dbReference>
<gene>
    <name evidence="2" type="ORF">FA13DRAFT_1816050</name>
</gene>
<dbReference type="Proteomes" id="UP000298030">
    <property type="component" value="Unassembled WGS sequence"/>
</dbReference>
<protein>
    <recommendedName>
        <fullName evidence="4">EF-hand domain-containing protein</fullName>
    </recommendedName>
</protein>
<dbReference type="OrthoDB" id="2122982at2759"/>
<feature type="compositionally biased region" description="Polar residues" evidence="1">
    <location>
        <begin position="421"/>
        <end position="433"/>
    </location>
</feature>
<dbReference type="STRING" id="71717.A0A4Y7T3F3"/>